<dbReference type="EMBL" id="SDAM02000550">
    <property type="protein sequence ID" value="KAH6824045.1"/>
    <property type="molecule type" value="Genomic_DNA"/>
</dbReference>
<sequence length="292" mass="33935">MAANKTVIITVINKAYVEANNDEYPSMFDLFLEGFWVGEETRPLLRHLLVVSMDSTAHERCQFRRLNCYRLAAEGGGDGFAGEKIYMSNEFIEMMWKRTSFVLDVLKRGYNFIFTDTDVLWLRDPFKRLINNQSIDLHISTDAYNGDPSSIKNHINTGFYFIKSSTKTTSFFQKWYDMRKNSTGMKEQDVLVKLVRQGVIRELDLNARFLDTLYFSGFCKDSHDVRLVVTVHANCCRSIRAKVTDLKAVLRDWKRFKDDESKGNIGVVGNTTNGFRWSRHLSCLNSWHKRNI</sequence>
<evidence type="ECO:0000313" key="3">
    <source>
        <dbReference type="Proteomes" id="UP001190926"/>
    </source>
</evidence>
<evidence type="ECO:0000259" key="1">
    <source>
        <dbReference type="Pfam" id="PF03407"/>
    </source>
</evidence>
<dbReference type="InterPro" id="IPR005069">
    <property type="entry name" value="Nucl-diP-sugar_transferase"/>
</dbReference>
<reference evidence="2 3" key="1">
    <citation type="journal article" date="2021" name="Nat. Commun.">
        <title>Incipient diploidization of the medicinal plant Perilla within 10,000 years.</title>
        <authorList>
            <person name="Zhang Y."/>
            <person name="Shen Q."/>
            <person name="Leng L."/>
            <person name="Zhang D."/>
            <person name="Chen S."/>
            <person name="Shi Y."/>
            <person name="Ning Z."/>
            <person name="Chen S."/>
        </authorList>
    </citation>
    <scope>NUCLEOTIDE SEQUENCE [LARGE SCALE GENOMIC DNA]</scope>
    <source>
        <strain evidence="3">cv. PC099</strain>
    </source>
</reference>
<gene>
    <name evidence="2" type="ORF">C2S53_000111</name>
</gene>
<accession>A0AAD4IYU2</accession>
<proteinExistence type="predicted"/>
<comment type="caution">
    <text evidence="2">The sequence shown here is derived from an EMBL/GenBank/DDBJ whole genome shotgun (WGS) entry which is preliminary data.</text>
</comment>
<dbReference type="PANTHER" id="PTHR46038:SF12">
    <property type="entry name" value="OS03G0731800 PROTEIN"/>
    <property type="match status" value="1"/>
</dbReference>
<dbReference type="PANTHER" id="PTHR46038">
    <property type="entry name" value="EXPRESSED PROTEIN-RELATED"/>
    <property type="match status" value="1"/>
</dbReference>
<dbReference type="AlphaFoldDB" id="A0AAD4IYU2"/>
<dbReference type="InterPro" id="IPR044821">
    <property type="entry name" value="At1g28695/At4g15970-like"/>
</dbReference>
<dbReference type="GO" id="GO:0016740">
    <property type="term" value="F:transferase activity"/>
    <property type="evidence" value="ECO:0007669"/>
    <property type="project" value="UniProtKB-KW"/>
</dbReference>
<name>A0AAD4IYU2_PERFH</name>
<evidence type="ECO:0000313" key="2">
    <source>
        <dbReference type="EMBL" id="KAH6824045.1"/>
    </source>
</evidence>
<feature type="domain" description="Nucleotide-diphospho-sugar transferase" evidence="1">
    <location>
        <begin position="44"/>
        <end position="246"/>
    </location>
</feature>
<keyword evidence="2" id="KW-0808">Transferase</keyword>
<protein>
    <submittedName>
        <fullName evidence="2">Nucleotide-diphospho-sugar transferase family protein</fullName>
    </submittedName>
</protein>
<dbReference type="Proteomes" id="UP001190926">
    <property type="component" value="Unassembled WGS sequence"/>
</dbReference>
<keyword evidence="3" id="KW-1185">Reference proteome</keyword>
<organism evidence="2 3">
    <name type="scientific">Perilla frutescens var. hirtella</name>
    <name type="common">Perilla citriodora</name>
    <name type="synonym">Perilla setoyensis</name>
    <dbReference type="NCBI Taxonomy" id="608512"/>
    <lineage>
        <taxon>Eukaryota</taxon>
        <taxon>Viridiplantae</taxon>
        <taxon>Streptophyta</taxon>
        <taxon>Embryophyta</taxon>
        <taxon>Tracheophyta</taxon>
        <taxon>Spermatophyta</taxon>
        <taxon>Magnoliopsida</taxon>
        <taxon>eudicotyledons</taxon>
        <taxon>Gunneridae</taxon>
        <taxon>Pentapetalae</taxon>
        <taxon>asterids</taxon>
        <taxon>lamiids</taxon>
        <taxon>Lamiales</taxon>
        <taxon>Lamiaceae</taxon>
        <taxon>Nepetoideae</taxon>
        <taxon>Elsholtzieae</taxon>
        <taxon>Perilla</taxon>
    </lineage>
</organism>
<dbReference type="Pfam" id="PF03407">
    <property type="entry name" value="Nucleotid_trans"/>
    <property type="match status" value="1"/>
</dbReference>